<sequence>MNFQTGCFARRVLKTTAIPTQNLPKAGERDIEHMMKQKENRLKRLNHRRQIQEELVENETTMRTRRDNLEVTAELEAAATLMQFSVASSSHSQEVLEELNQSSSFNQTISEKCVSATRMCSLHFAAQCFYKSLQHRLLEYSPKCRRRLMPNAIPTKNGFNKSKLSPSPKGCTQIQHIVETASPTNYKIQTMSSHIISPKRCGRNLFGDDVKPLQEVATFDWQAKHSSAAISINKNCEKDDDESLLTPLEEKEICLTESLFSSIIDTKCVLPSNEDSHLVKLQFVDTDTHHFSEVEVEVDVEDNKISTEGLRYVAGYVAHRFRHKYPHLGTPAENVPHSFEADWIQFLSRGNLLQPSSDLLHAAELLETLFLTFHGTQINKQPYIIKYLVQQLKRHLPENMLADEVYHCLVRTRTFIRIRELNKRSFYANLKRQNKRKIKKICGK</sequence>
<gene>
    <name evidence="2" type="ORF">Zmor_003540</name>
</gene>
<organism evidence="2 3">
    <name type="scientific">Zophobas morio</name>
    <dbReference type="NCBI Taxonomy" id="2755281"/>
    <lineage>
        <taxon>Eukaryota</taxon>
        <taxon>Metazoa</taxon>
        <taxon>Ecdysozoa</taxon>
        <taxon>Arthropoda</taxon>
        <taxon>Hexapoda</taxon>
        <taxon>Insecta</taxon>
        <taxon>Pterygota</taxon>
        <taxon>Neoptera</taxon>
        <taxon>Endopterygota</taxon>
        <taxon>Coleoptera</taxon>
        <taxon>Polyphaga</taxon>
        <taxon>Cucujiformia</taxon>
        <taxon>Tenebrionidae</taxon>
        <taxon>Zophobas</taxon>
    </lineage>
</organism>
<keyword evidence="3" id="KW-1185">Reference proteome</keyword>
<dbReference type="EMBL" id="JALNTZ010000010">
    <property type="protein sequence ID" value="KAJ3640227.1"/>
    <property type="molecule type" value="Genomic_DNA"/>
</dbReference>
<name>A0AA38HPD7_9CUCU</name>
<protein>
    <submittedName>
        <fullName evidence="2">Uncharacterized protein</fullName>
    </submittedName>
</protein>
<accession>A0AA38HPD7</accession>
<dbReference type="Proteomes" id="UP001168821">
    <property type="component" value="Unassembled WGS sequence"/>
</dbReference>
<dbReference type="AlphaFoldDB" id="A0AA38HPD7"/>
<feature type="coiled-coil region" evidence="1">
    <location>
        <begin position="28"/>
        <end position="55"/>
    </location>
</feature>
<keyword evidence="1" id="KW-0175">Coiled coil</keyword>
<comment type="caution">
    <text evidence="2">The sequence shown here is derived from an EMBL/GenBank/DDBJ whole genome shotgun (WGS) entry which is preliminary data.</text>
</comment>
<evidence type="ECO:0000313" key="2">
    <source>
        <dbReference type="EMBL" id="KAJ3640227.1"/>
    </source>
</evidence>
<evidence type="ECO:0000313" key="3">
    <source>
        <dbReference type="Proteomes" id="UP001168821"/>
    </source>
</evidence>
<evidence type="ECO:0000256" key="1">
    <source>
        <dbReference type="SAM" id="Coils"/>
    </source>
</evidence>
<proteinExistence type="predicted"/>
<reference evidence="2" key="1">
    <citation type="journal article" date="2023" name="G3 (Bethesda)">
        <title>Whole genome assemblies of Zophobas morio and Tenebrio molitor.</title>
        <authorList>
            <person name="Kaur S."/>
            <person name="Stinson S.A."/>
            <person name="diCenzo G.C."/>
        </authorList>
    </citation>
    <scope>NUCLEOTIDE SEQUENCE</scope>
    <source>
        <strain evidence="2">QUZm001</strain>
    </source>
</reference>